<comment type="caution">
    <text evidence="3">The sequence shown here is derived from an EMBL/GenBank/DDBJ whole genome shotgun (WGS) entry which is preliminary data.</text>
</comment>
<keyword evidence="4" id="KW-1185">Reference proteome</keyword>
<feature type="compositionally biased region" description="Acidic residues" evidence="2">
    <location>
        <begin position="135"/>
        <end position="144"/>
    </location>
</feature>
<accession>A0ABQ7GR10</accession>
<name>A0ABQ7GR10_DUNSA</name>
<dbReference type="SUPFAM" id="SSF52047">
    <property type="entry name" value="RNI-like"/>
    <property type="match status" value="1"/>
</dbReference>
<dbReference type="Proteomes" id="UP000815325">
    <property type="component" value="Unassembled WGS sequence"/>
</dbReference>
<dbReference type="EMBL" id="MU069632">
    <property type="protein sequence ID" value="KAF5837029.1"/>
    <property type="molecule type" value="Genomic_DNA"/>
</dbReference>
<reference evidence="3" key="1">
    <citation type="submission" date="2017-08" db="EMBL/GenBank/DDBJ databases">
        <authorList>
            <person name="Polle J.E."/>
            <person name="Barry K."/>
            <person name="Cushman J."/>
            <person name="Schmutz J."/>
            <person name="Tran D."/>
            <person name="Hathwaick L.T."/>
            <person name="Yim W.C."/>
            <person name="Jenkins J."/>
            <person name="Mckie-Krisberg Z.M."/>
            <person name="Prochnik S."/>
            <person name="Lindquist E."/>
            <person name="Dockter R.B."/>
            <person name="Adam C."/>
            <person name="Molina H."/>
            <person name="Bunkerborg J."/>
            <person name="Jin E."/>
            <person name="Buchheim M."/>
            <person name="Magnuson J."/>
        </authorList>
    </citation>
    <scope>NUCLEOTIDE SEQUENCE</scope>
    <source>
        <strain evidence="3">CCAP 19/18</strain>
    </source>
</reference>
<dbReference type="Gene3D" id="3.80.10.10">
    <property type="entry name" value="Ribonuclease Inhibitor"/>
    <property type="match status" value="1"/>
</dbReference>
<evidence type="ECO:0000313" key="3">
    <source>
        <dbReference type="EMBL" id="KAF5837029.1"/>
    </source>
</evidence>
<organism evidence="3 4">
    <name type="scientific">Dunaliella salina</name>
    <name type="common">Green alga</name>
    <name type="synonym">Protococcus salinus</name>
    <dbReference type="NCBI Taxonomy" id="3046"/>
    <lineage>
        <taxon>Eukaryota</taxon>
        <taxon>Viridiplantae</taxon>
        <taxon>Chlorophyta</taxon>
        <taxon>core chlorophytes</taxon>
        <taxon>Chlorophyceae</taxon>
        <taxon>CS clade</taxon>
        <taxon>Chlamydomonadales</taxon>
        <taxon>Dunaliellaceae</taxon>
        <taxon>Dunaliella</taxon>
    </lineage>
</organism>
<gene>
    <name evidence="3" type="ORF">DUNSADRAFT_4954</name>
</gene>
<protein>
    <recommendedName>
        <fullName evidence="5">F-box domain-containing protein</fullName>
    </recommendedName>
</protein>
<evidence type="ECO:0008006" key="5">
    <source>
        <dbReference type="Google" id="ProtNLM"/>
    </source>
</evidence>
<feature type="compositionally biased region" description="Acidic residues" evidence="2">
    <location>
        <begin position="111"/>
        <end position="128"/>
    </location>
</feature>
<proteinExistence type="predicted"/>
<comment type="subcellular location">
    <subcellularLocation>
        <location evidence="1">Cytoplasm</location>
        <location evidence="1">Cytoskeleton</location>
        <location evidence="1">Cilium axoneme</location>
    </subcellularLocation>
</comment>
<dbReference type="InterPro" id="IPR032675">
    <property type="entry name" value="LRR_dom_sf"/>
</dbReference>
<evidence type="ECO:0000313" key="4">
    <source>
        <dbReference type="Proteomes" id="UP000815325"/>
    </source>
</evidence>
<feature type="region of interest" description="Disordered" evidence="2">
    <location>
        <begin position="108"/>
        <end position="151"/>
    </location>
</feature>
<sequence length="665" mass="72657">MISSQTTLLSLPSDLLGHICSFLPRGAGPVSDRRAFFFCCSAVHNASSVRKQFSALRITARQLQSISSSSTNISAISNPFLCFPGTQLKKLVLLKSWRFGADGVGKRWQEVESEDEGDSEGEAEEVESEASISPEEGDEAEGNEEVPLPNGLCMSRLVREREAMRRQAAASAHAATCRAQQIDSLLAEFLQPASPDARMKVMSVLRNLEEVNFVGFPMLKAESATIGTVLSLSTQLRTIKMCSHKDSFAPLLMAFAAPGGGRGLRELHFATKPDFKTQDVYEAETIEAIAAIGKLPSLHSLSLSIPLEEQSKVDEIFPPLSSLTALTSLTISDNGRCGDQLVDFSCVLKHMQCLQFLSLQAIAGPQVAVLPGTIEILVDTGRHCLNDRDISGVDFIGETLTDVASNAHRFPKLHTFDIRNMVFGGGPWNRHWHSQFSQALAALSHVRLRVEKICAVCDFAALLKFLSHVRVLAVSVGTVEFWDFGTGSATEALGYEDEDTSEDGDRPADWADSSWADQFAMLGDLCPALTRLHVRFATLTDLDIESILEARQLSSLQELEMVSTMSLSCPGQDLGSSNARKLLALAKAMSSEHGPCLSIVLRFGACPSEGQGVKAEVDQLKEMWNSMSESSTSLNWKHRDVHLQVHIRVILLTVDNAFRFAYACF</sequence>
<evidence type="ECO:0000256" key="1">
    <source>
        <dbReference type="ARBA" id="ARBA00004430"/>
    </source>
</evidence>
<evidence type="ECO:0000256" key="2">
    <source>
        <dbReference type="SAM" id="MobiDB-lite"/>
    </source>
</evidence>